<dbReference type="AlphaFoldDB" id="D7CT72"/>
<reference evidence="3" key="1">
    <citation type="submission" date="2010-05" db="EMBL/GenBank/DDBJ databases">
        <title>The complete genome of Truepera radiovictris DSM 17093.</title>
        <authorList>
            <consortium name="US DOE Joint Genome Institute (JGI-PGF)"/>
            <person name="Lucas S."/>
            <person name="Copeland A."/>
            <person name="Lapidus A."/>
            <person name="Glavina del Rio T."/>
            <person name="Dalin E."/>
            <person name="Tice H."/>
            <person name="Bruce D."/>
            <person name="Goodwin L."/>
            <person name="Pitluck S."/>
            <person name="Kyrpides N."/>
            <person name="Mavromatis K."/>
            <person name="Ovchinnikova G."/>
            <person name="Munk A.C."/>
            <person name="Detter J.C."/>
            <person name="Han C."/>
            <person name="Tapia R."/>
            <person name="Land M."/>
            <person name="Hauser L."/>
            <person name="Markowitz V."/>
            <person name="Cheng J.-F."/>
            <person name="Hugenholtz P."/>
            <person name="Woyke T."/>
            <person name="Wu D."/>
            <person name="Tindall B."/>
            <person name="Pomrenke H.G."/>
            <person name="Brambilla E."/>
            <person name="Klenk H.-P."/>
            <person name="Eisen J.A."/>
        </authorList>
    </citation>
    <scope>NUCLEOTIDE SEQUENCE [LARGE SCALE GENOMIC DNA]</scope>
    <source>
        <strain evidence="3">DSM 17093 / CIP 108686 / LMG 22925 / RQ-24</strain>
    </source>
</reference>
<protein>
    <submittedName>
        <fullName evidence="2">Uncharacterized protein</fullName>
    </submittedName>
</protein>
<keyword evidence="3" id="KW-1185">Reference proteome</keyword>
<dbReference type="KEGG" id="tra:Trad_2426"/>
<reference evidence="2 3" key="2">
    <citation type="journal article" date="2011" name="Stand. Genomic Sci.">
        <title>Complete genome sequence of Truepera radiovictrix type strain (RQ-24).</title>
        <authorList>
            <person name="Ivanova N."/>
            <person name="Rohde C."/>
            <person name="Munk C."/>
            <person name="Nolan M."/>
            <person name="Lucas S."/>
            <person name="Del Rio T.G."/>
            <person name="Tice H."/>
            <person name="Deshpande S."/>
            <person name="Cheng J.F."/>
            <person name="Tapia R."/>
            <person name="Han C."/>
            <person name="Goodwin L."/>
            <person name="Pitluck S."/>
            <person name="Liolios K."/>
            <person name="Mavromatis K."/>
            <person name="Mikhailova N."/>
            <person name="Pati A."/>
            <person name="Chen A."/>
            <person name="Palaniappan K."/>
            <person name="Land M."/>
            <person name="Hauser L."/>
            <person name="Chang Y.J."/>
            <person name="Jeffries C.D."/>
            <person name="Brambilla E."/>
            <person name="Rohde M."/>
            <person name="Goker M."/>
            <person name="Tindall B.J."/>
            <person name="Woyke T."/>
            <person name="Bristow J."/>
            <person name="Eisen J.A."/>
            <person name="Markowitz V."/>
            <person name="Hugenholtz P."/>
            <person name="Kyrpides N.C."/>
            <person name="Klenk H.P."/>
            <person name="Lapidus A."/>
        </authorList>
    </citation>
    <scope>NUCLEOTIDE SEQUENCE [LARGE SCALE GENOMIC DNA]</scope>
    <source>
        <strain evidence="3">DSM 17093 / CIP 108686 / LMG 22925 / RQ-24</strain>
    </source>
</reference>
<feature type="chain" id="PRO_5003094540" evidence="1">
    <location>
        <begin position="26"/>
        <end position="273"/>
    </location>
</feature>
<evidence type="ECO:0000313" key="2">
    <source>
        <dbReference type="EMBL" id="ADI15535.1"/>
    </source>
</evidence>
<dbReference type="STRING" id="649638.Trad_2426"/>
<dbReference type="EMBL" id="CP002049">
    <property type="protein sequence ID" value="ADI15535.1"/>
    <property type="molecule type" value="Genomic_DNA"/>
</dbReference>
<dbReference type="Proteomes" id="UP000000379">
    <property type="component" value="Chromosome"/>
</dbReference>
<evidence type="ECO:0000256" key="1">
    <source>
        <dbReference type="SAM" id="SignalP"/>
    </source>
</evidence>
<gene>
    <name evidence="2" type="ordered locus">Trad_2426</name>
</gene>
<proteinExistence type="predicted"/>
<keyword evidence="1" id="KW-0732">Signal</keyword>
<evidence type="ECO:0000313" key="3">
    <source>
        <dbReference type="Proteomes" id="UP000000379"/>
    </source>
</evidence>
<dbReference type="RefSeq" id="WP_013178897.1">
    <property type="nucleotide sequence ID" value="NC_014221.1"/>
</dbReference>
<organism evidence="2 3">
    <name type="scientific">Truepera radiovictrix (strain DSM 17093 / CIP 108686 / LMG 22925 / RQ-24)</name>
    <dbReference type="NCBI Taxonomy" id="649638"/>
    <lineage>
        <taxon>Bacteria</taxon>
        <taxon>Thermotogati</taxon>
        <taxon>Deinococcota</taxon>
        <taxon>Deinococci</taxon>
        <taxon>Trueperales</taxon>
        <taxon>Trueperaceae</taxon>
        <taxon>Truepera</taxon>
    </lineage>
</organism>
<dbReference type="HOGENOM" id="CLU_1019205_0_0_0"/>
<name>D7CT72_TRURR</name>
<accession>D7CT72</accession>
<sequence>MTPLRPARLVKLLALIGLLSGTAVAQIDPRAQALLDGFQKSFSHLEGTVPEDVTSMDLTLCFTFFEAGEAQPESCTRMVMDRANHRLMQELRMTVEGDAGPEEHVITTVYRDGQLMMRDSTVGEAFELPESQLEVLEATFESIFDEFAEMQAAFPEAFERATYDGEVDYGGVLVGEQVTATMPIPNFMTGGAAVQERAVRLVFGAQGRLIGSVIEAPEGDLVMVYDDLEEAPLPIVNHTLYRLEGDTALIQARTRVTHVAFNEPLDDALFELD</sequence>
<feature type="signal peptide" evidence="1">
    <location>
        <begin position="1"/>
        <end position="25"/>
    </location>
</feature>